<name>A0A0F0HBV7_LENAE</name>
<comment type="caution">
    <text evidence="1">The sequence shown here is derived from an EMBL/GenBank/DDBJ whole genome shotgun (WGS) entry which is preliminary data.</text>
</comment>
<dbReference type="Proteomes" id="UP000033393">
    <property type="component" value="Unassembled WGS sequence"/>
</dbReference>
<dbReference type="InterPro" id="IPR046182">
    <property type="entry name" value="DUF6210"/>
</dbReference>
<evidence type="ECO:0000313" key="2">
    <source>
        <dbReference type="Proteomes" id="UP000033393"/>
    </source>
</evidence>
<gene>
    <name evidence="1" type="ORF">UK23_03975</name>
</gene>
<dbReference type="PATRIC" id="fig|68170.10.peg.4878"/>
<protein>
    <submittedName>
        <fullName evidence="1">Uncharacterized protein</fullName>
    </submittedName>
</protein>
<dbReference type="EMBL" id="JYJG01000016">
    <property type="protein sequence ID" value="KJK52346.1"/>
    <property type="molecule type" value="Genomic_DNA"/>
</dbReference>
<accession>A0A0F0HBV7</accession>
<proteinExistence type="predicted"/>
<sequence length="149" mass="17277">MCLEPEVRVRIVWVDGPAEGRLHVVVRARTRIVYKHQYGGVMCRHGEVQGYLVPVFGAEALAELRDFFEGTLGTYGTTNHDGVRFEWREDQLDLLRRVVSRISWWADDRLYPEPVPIVLDESRIQEFDEAWLPVLTPDGPGVLWWQNSD</sequence>
<evidence type="ECO:0000313" key="1">
    <source>
        <dbReference type="EMBL" id="KJK52346.1"/>
    </source>
</evidence>
<dbReference type="Pfam" id="PF19715">
    <property type="entry name" value="DUF6210"/>
    <property type="match status" value="1"/>
</dbReference>
<reference evidence="1 2" key="1">
    <citation type="submission" date="2015-02" db="EMBL/GenBank/DDBJ databases">
        <authorList>
            <person name="Ju K.-S."/>
            <person name="Doroghazi J.R."/>
            <person name="Metcalf W."/>
        </authorList>
    </citation>
    <scope>NUCLEOTIDE SEQUENCE [LARGE SCALE GENOMIC DNA]</scope>
    <source>
        <strain evidence="1 2">NRRL B-16140</strain>
    </source>
</reference>
<dbReference type="AlphaFoldDB" id="A0A0F0HBV7"/>
<organism evidence="1 2">
    <name type="scientific">Lentzea aerocolonigenes</name>
    <name type="common">Lechevalieria aerocolonigenes</name>
    <name type="synonym">Saccharothrix aerocolonigenes</name>
    <dbReference type="NCBI Taxonomy" id="68170"/>
    <lineage>
        <taxon>Bacteria</taxon>
        <taxon>Bacillati</taxon>
        <taxon>Actinomycetota</taxon>
        <taxon>Actinomycetes</taxon>
        <taxon>Pseudonocardiales</taxon>
        <taxon>Pseudonocardiaceae</taxon>
        <taxon>Lentzea</taxon>
    </lineage>
</organism>
<dbReference type="STRING" id="68170.GCA_000974445_04568"/>
<keyword evidence="2" id="KW-1185">Reference proteome</keyword>